<keyword evidence="3" id="KW-0633">Potassium transport</keyword>
<proteinExistence type="predicted"/>
<dbReference type="SUPFAM" id="SSF81324">
    <property type="entry name" value="Voltage-gated potassium channels"/>
    <property type="match status" value="1"/>
</dbReference>
<keyword evidence="10 14" id="KW-0407">Ion channel</keyword>
<dbReference type="Gene3D" id="2.60.40.1400">
    <property type="entry name" value="G protein-activated inward rectifier potassium channel 1"/>
    <property type="match status" value="1"/>
</dbReference>
<name>A0A1H8A2I7_9BACT</name>
<keyword evidence="6" id="KW-0630">Potassium</keyword>
<evidence type="ECO:0000256" key="9">
    <source>
        <dbReference type="ARBA" id="ARBA00023136"/>
    </source>
</evidence>
<dbReference type="SUPFAM" id="SSF81296">
    <property type="entry name" value="E set domains"/>
    <property type="match status" value="1"/>
</dbReference>
<evidence type="ECO:0000256" key="8">
    <source>
        <dbReference type="ARBA" id="ARBA00023065"/>
    </source>
</evidence>
<dbReference type="STRING" id="573321.SAMN04488505_105295"/>
<dbReference type="InterPro" id="IPR041647">
    <property type="entry name" value="IRK_C"/>
</dbReference>
<evidence type="ECO:0000256" key="4">
    <source>
        <dbReference type="ARBA" id="ARBA00022692"/>
    </source>
</evidence>
<evidence type="ECO:0000256" key="11">
    <source>
        <dbReference type="SAM" id="Phobius"/>
    </source>
</evidence>
<keyword evidence="7 11" id="KW-1133">Transmembrane helix</keyword>
<evidence type="ECO:0000259" key="13">
    <source>
        <dbReference type="Pfam" id="PF17655"/>
    </source>
</evidence>
<dbReference type="RefSeq" id="WP_089916806.1">
    <property type="nucleotide sequence ID" value="NZ_FOBB01000005.1"/>
</dbReference>
<evidence type="ECO:0000256" key="7">
    <source>
        <dbReference type="ARBA" id="ARBA00022989"/>
    </source>
</evidence>
<dbReference type="GO" id="GO:0005886">
    <property type="term" value="C:plasma membrane"/>
    <property type="evidence" value="ECO:0007669"/>
    <property type="project" value="TreeGrafter"/>
</dbReference>
<sequence>MALRINPFSKINNDTGFGSSSSGSVGRFVNKDGSFNLRKEGRPYWERMSLYHFMLNLSPLKFFCAILLFFFSINLIYTAIYLVLGAHEFVGIIGQTKWQVFKEIYFFSTETFTTVGYGRVNPIGDGANLVASLEALNGFLYLAVFTGLIYGRFSKPKAFLMFSDYAIIAPYQDKMGLMFRFASYKNNHTLTDVEVKVTAALLVTENGKTAFQFYDLPLERSKIQNLPMNWTVVHPIDENSPLQGLNPEDLKAADLEIYVLIRAFDDVFSNFVLRRTSYTYEEIKFNRRFVPMYRETGTSTILELHKLSDSKEVDVTVAMPFSPVERS</sequence>
<gene>
    <name evidence="14" type="ORF">SAMN04488505_105295</name>
</gene>
<dbReference type="OrthoDB" id="9813518at2"/>
<dbReference type="GO" id="GO:0005242">
    <property type="term" value="F:inward rectifier potassium channel activity"/>
    <property type="evidence" value="ECO:0007669"/>
    <property type="project" value="InterPro"/>
</dbReference>
<keyword evidence="9 11" id="KW-0472">Membrane</keyword>
<comment type="subcellular location">
    <subcellularLocation>
        <location evidence="1">Membrane</location>
        <topology evidence="1">Multi-pass membrane protein</topology>
    </subcellularLocation>
</comment>
<dbReference type="GO" id="GO:1990573">
    <property type="term" value="P:potassium ion import across plasma membrane"/>
    <property type="evidence" value="ECO:0007669"/>
    <property type="project" value="TreeGrafter"/>
</dbReference>
<dbReference type="GO" id="GO:0034765">
    <property type="term" value="P:regulation of monoatomic ion transmembrane transport"/>
    <property type="evidence" value="ECO:0007669"/>
    <property type="project" value="TreeGrafter"/>
</dbReference>
<dbReference type="AlphaFoldDB" id="A0A1H8A2I7"/>
<dbReference type="Proteomes" id="UP000198984">
    <property type="component" value="Unassembled WGS sequence"/>
</dbReference>
<dbReference type="EMBL" id="FOBB01000005">
    <property type="protein sequence ID" value="SEM64930.1"/>
    <property type="molecule type" value="Genomic_DNA"/>
</dbReference>
<evidence type="ECO:0000256" key="10">
    <source>
        <dbReference type="ARBA" id="ARBA00023303"/>
    </source>
</evidence>
<dbReference type="InterPro" id="IPR014756">
    <property type="entry name" value="Ig_E-set"/>
</dbReference>
<keyword evidence="15" id="KW-1185">Reference proteome</keyword>
<organism evidence="14 15">
    <name type="scientific">Chitinophaga rupis</name>
    <dbReference type="NCBI Taxonomy" id="573321"/>
    <lineage>
        <taxon>Bacteria</taxon>
        <taxon>Pseudomonadati</taxon>
        <taxon>Bacteroidota</taxon>
        <taxon>Chitinophagia</taxon>
        <taxon>Chitinophagales</taxon>
        <taxon>Chitinophagaceae</taxon>
        <taxon>Chitinophaga</taxon>
    </lineage>
</organism>
<dbReference type="PANTHER" id="PTHR11767">
    <property type="entry name" value="INWARD RECTIFIER POTASSIUM CHANNEL"/>
    <property type="match status" value="1"/>
</dbReference>
<feature type="domain" description="Inward rectifier potassium channel C-terminal" evidence="13">
    <location>
        <begin position="160"/>
        <end position="315"/>
    </location>
</feature>
<evidence type="ECO:0000256" key="6">
    <source>
        <dbReference type="ARBA" id="ARBA00022958"/>
    </source>
</evidence>
<evidence type="ECO:0000256" key="2">
    <source>
        <dbReference type="ARBA" id="ARBA00022448"/>
    </source>
</evidence>
<feature type="transmembrane region" description="Helical" evidence="11">
    <location>
        <begin position="135"/>
        <end position="153"/>
    </location>
</feature>
<dbReference type="InterPro" id="IPR013518">
    <property type="entry name" value="K_chnl_inward-rec_Kir_cyto"/>
</dbReference>
<evidence type="ECO:0000259" key="12">
    <source>
        <dbReference type="Pfam" id="PF07885"/>
    </source>
</evidence>
<dbReference type="GO" id="GO:0034702">
    <property type="term" value="C:monoatomic ion channel complex"/>
    <property type="evidence" value="ECO:0007669"/>
    <property type="project" value="UniProtKB-KW"/>
</dbReference>
<dbReference type="PRINTS" id="PR01320">
    <property type="entry name" value="KIRCHANNEL"/>
</dbReference>
<reference evidence="14 15" key="1">
    <citation type="submission" date="2016-10" db="EMBL/GenBank/DDBJ databases">
        <authorList>
            <person name="de Groot N.N."/>
        </authorList>
    </citation>
    <scope>NUCLEOTIDE SEQUENCE [LARGE SCALE GENOMIC DNA]</scope>
    <source>
        <strain evidence="14 15">DSM 21039</strain>
    </source>
</reference>
<keyword evidence="4 11" id="KW-0812">Transmembrane</keyword>
<dbReference type="InterPro" id="IPR013099">
    <property type="entry name" value="K_chnl_dom"/>
</dbReference>
<dbReference type="InterPro" id="IPR016449">
    <property type="entry name" value="K_chnl_inward-rec_Kir"/>
</dbReference>
<keyword evidence="8" id="KW-0406">Ion transport</keyword>
<evidence type="ECO:0000313" key="14">
    <source>
        <dbReference type="EMBL" id="SEM64930.1"/>
    </source>
</evidence>
<feature type="transmembrane region" description="Helical" evidence="11">
    <location>
        <begin position="62"/>
        <end position="84"/>
    </location>
</feature>
<dbReference type="Pfam" id="PF07885">
    <property type="entry name" value="Ion_trans_2"/>
    <property type="match status" value="1"/>
</dbReference>
<evidence type="ECO:0000256" key="1">
    <source>
        <dbReference type="ARBA" id="ARBA00004141"/>
    </source>
</evidence>
<evidence type="ECO:0000313" key="15">
    <source>
        <dbReference type="Proteomes" id="UP000198984"/>
    </source>
</evidence>
<protein>
    <submittedName>
        <fullName evidence="14">Inward rectifier potassium channel</fullName>
    </submittedName>
</protein>
<evidence type="ECO:0000256" key="5">
    <source>
        <dbReference type="ARBA" id="ARBA00022882"/>
    </source>
</evidence>
<accession>A0A1H8A2I7</accession>
<feature type="domain" description="Potassium channel" evidence="12">
    <location>
        <begin position="82"/>
        <end position="149"/>
    </location>
</feature>
<keyword evidence="2" id="KW-0813">Transport</keyword>
<evidence type="ECO:0000256" key="3">
    <source>
        <dbReference type="ARBA" id="ARBA00022538"/>
    </source>
</evidence>
<dbReference type="Pfam" id="PF17655">
    <property type="entry name" value="IRK_C"/>
    <property type="match status" value="1"/>
</dbReference>
<dbReference type="PANTHER" id="PTHR11767:SF102">
    <property type="entry name" value="INWARDLY RECTIFYING POTASSIUM CHANNEL 1, ISOFORM F"/>
    <property type="match status" value="1"/>
</dbReference>
<dbReference type="Gene3D" id="1.10.287.70">
    <property type="match status" value="1"/>
</dbReference>
<keyword evidence="5" id="KW-0851">Voltage-gated channel</keyword>